<sequence>MSQSSVTPGFLRVKEILDEAISAWASSPSNGRPPNLSGHGPSFSWATKAALLAAFGHGERVGINRTQW</sequence>
<gene>
    <name evidence="1" type="ORF">R69888_02204</name>
</gene>
<organism evidence="1 2">
    <name type="scientific">Paraburkholderia haematera</name>
    <dbReference type="NCBI Taxonomy" id="2793077"/>
    <lineage>
        <taxon>Bacteria</taxon>
        <taxon>Pseudomonadati</taxon>
        <taxon>Pseudomonadota</taxon>
        <taxon>Betaproteobacteria</taxon>
        <taxon>Burkholderiales</taxon>
        <taxon>Burkholderiaceae</taxon>
        <taxon>Paraburkholderia</taxon>
    </lineage>
</organism>
<name>A0ABM8R5R2_9BURK</name>
<dbReference type="EMBL" id="CAJNBK010000004">
    <property type="protein sequence ID" value="CAE6734152.1"/>
    <property type="molecule type" value="Genomic_DNA"/>
</dbReference>
<accession>A0ABM8R5R2</accession>
<reference evidence="1 2" key="1">
    <citation type="submission" date="2021-02" db="EMBL/GenBank/DDBJ databases">
        <authorList>
            <person name="Vanwijnsberghe S."/>
        </authorList>
    </citation>
    <scope>NUCLEOTIDE SEQUENCE [LARGE SCALE GENOMIC DNA]</scope>
    <source>
        <strain evidence="1 2">LMG 31837</strain>
    </source>
</reference>
<keyword evidence="2" id="KW-1185">Reference proteome</keyword>
<comment type="caution">
    <text evidence="1">The sequence shown here is derived from an EMBL/GenBank/DDBJ whole genome shotgun (WGS) entry which is preliminary data.</text>
</comment>
<dbReference type="Proteomes" id="UP000672526">
    <property type="component" value="Unassembled WGS sequence"/>
</dbReference>
<evidence type="ECO:0000313" key="1">
    <source>
        <dbReference type="EMBL" id="CAE6734152.1"/>
    </source>
</evidence>
<evidence type="ECO:0000313" key="2">
    <source>
        <dbReference type="Proteomes" id="UP000672526"/>
    </source>
</evidence>
<protein>
    <submittedName>
        <fullName evidence="1">Uncharacterized protein</fullName>
    </submittedName>
</protein>
<proteinExistence type="predicted"/>